<evidence type="ECO:0000256" key="2">
    <source>
        <dbReference type="SAM" id="SignalP"/>
    </source>
</evidence>
<organism evidence="3 4">
    <name type="scientific">Marinomonas arctica</name>
    <dbReference type="NCBI Taxonomy" id="383750"/>
    <lineage>
        <taxon>Bacteria</taxon>
        <taxon>Pseudomonadati</taxon>
        <taxon>Pseudomonadota</taxon>
        <taxon>Gammaproteobacteria</taxon>
        <taxon>Oceanospirillales</taxon>
        <taxon>Oceanospirillaceae</taxon>
        <taxon>Marinomonas</taxon>
    </lineage>
</organism>
<accession>A0A7H1J9J2</accession>
<gene>
    <name evidence="3" type="ORF">IBG28_05870</name>
</gene>
<dbReference type="KEGG" id="mard:IBG28_05870"/>
<name>A0A7H1J9J2_9GAMM</name>
<dbReference type="AlphaFoldDB" id="A0A7H1J9J2"/>
<evidence type="ECO:0000313" key="4">
    <source>
        <dbReference type="Proteomes" id="UP000516370"/>
    </source>
</evidence>
<feature type="transmembrane region" description="Helical" evidence="1">
    <location>
        <begin position="38"/>
        <end position="56"/>
    </location>
</feature>
<protein>
    <submittedName>
        <fullName evidence="3">Uncharacterized protein</fullName>
    </submittedName>
</protein>
<evidence type="ECO:0000256" key="1">
    <source>
        <dbReference type="SAM" id="Phobius"/>
    </source>
</evidence>
<keyword evidence="2" id="KW-0732">Signal</keyword>
<sequence length="72" mass="8063">MRPIFLVVWGGLGLFMSHFALAHQNSAGDWSSEPMNLLAIVMVAGVIVGGFIYKQCARWRKQMKKENSDHDA</sequence>
<keyword evidence="1" id="KW-1133">Transmembrane helix</keyword>
<keyword evidence="4" id="KW-1185">Reference proteome</keyword>
<reference evidence="3 4" key="1">
    <citation type="submission" date="2020-09" db="EMBL/GenBank/DDBJ databases">
        <title>Complete genome sequence of an Arctic sea ice bacterium Marinomonas arctica BSI20414.</title>
        <authorList>
            <person name="Liao L."/>
            <person name="Chen B."/>
        </authorList>
    </citation>
    <scope>NUCLEOTIDE SEQUENCE [LARGE SCALE GENOMIC DNA]</scope>
    <source>
        <strain evidence="3 4">BSI20414</strain>
    </source>
</reference>
<keyword evidence="1" id="KW-0472">Membrane</keyword>
<feature type="chain" id="PRO_5028996629" evidence="2">
    <location>
        <begin position="23"/>
        <end position="72"/>
    </location>
</feature>
<dbReference type="Proteomes" id="UP000516370">
    <property type="component" value="Chromosome"/>
</dbReference>
<proteinExistence type="predicted"/>
<evidence type="ECO:0000313" key="3">
    <source>
        <dbReference type="EMBL" id="QNT07158.1"/>
    </source>
</evidence>
<keyword evidence="1" id="KW-0812">Transmembrane</keyword>
<dbReference type="EMBL" id="CP061081">
    <property type="protein sequence ID" value="QNT07158.1"/>
    <property type="molecule type" value="Genomic_DNA"/>
</dbReference>
<dbReference type="RefSeq" id="WP_111606358.1">
    <property type="nucleotide sequence ID" value="NZ_BMLJ01000005.1"/>
</dbReference>
<feature type="signal peptide" evidence="2">
    <location>
        <begin position="1"/>
        <end position="22"/>
    </location>
</feature>